<proteinExistence type="predicted"/>
<dbReference type="PROSITE" id="PS50097">
    <property type="entry name" value="BTB"/>
    <property type="match status" value="1"/>
</dbReference>
<protein>
    <recommendedName>
        <fullName evidence="2">BTB domain-containing protein</fullName>
    </recommendedName>
</protein>
<dbReference type="SUPFAM" id="SSF54695">
    <property type="entry name" value="POZ domain"/>
    <property type="match status" value="1"/>
</dbReference>
<evidence type="ECO:0000259" key="2">
    <source>
        <dbReference type="PROSITE" id="PS50097"/>
    </source>
</evidence>
<dbReference type="InterPro" id="IPR000210">
    <property type="entry name" value="BTB/POZ_dom"/>
</dbReference>
<dbReference type="Gene3D" id="3.30.710.10">
    <property type="entry name" value="Potassium Channel Kv1.1, Chain A"/>
    <property type="match status" value="1"/>
</dbReference>
<gene>
    <name evidence="3" type="ORF">HRI_003678000</name>
</gene>
<dbReference type="PANTHER" id="PTHR46287:SF4">
    <property type="entry name" value="BTB_POZ AND TAZ DOMAIN-CONTAINING PROTEIN 2"/>
    <property type="match status" value="1"/>
</dbReference>
<comment type="caution">
    <text evidence="3">The sequence shown here is derived from an EMBL/GenBank/DDBJ whole genome shotgun (WGS) entry which is preliminary data.</text>
</comment>
<evidence type="ECO:0000256" key="1">
    <source>
        <dbReference type="ARBA" id="ARBA00004906"/>
    </source>
</evidence>
<sequence length="89" mass="9546">MEDSIHISTSAAATSASELPEPDVQILTSGGLRIPAHSSILAIVSPVLENIIDRPVEHRSSERLIPILGVPYDAVSAFIFFIKKGNKIP</sequence>
<organism evidence="3 4">
    <name type="scientific">Hibiscus trionum</name>
    <name type="common">Flower of an hour</name>
    <dbReference type="NCBI Taxonomy" id="183268"/>
    <lineage>
        <taxon>Eukaryota</taxon>
        <taxon>Viridiplantae</taxon>
        <taxon>Streptophyta</taxon>
        <taxon>Embryophyta</taxon>
        <taxon>Tracheophyta</taxon>
        <taxon>Spermatophyta</taxon>
        <taxon>Magnoliopsida</taxon>
        <taxon>eudicotyledons</taxon>
        <taxon>Gunneridae</taxon>
        <taxon>Pentapetalae</taxon>
        <taxon>rosids</taxon>
        <taxon>malvids</taxon>
        <taxon>Malvales</taxon>
        <taxon>Malvaceae</taxon>
        <taxon>Malvoideae</taxon>
        <taxon>Hibiscus</taxon>
    </lineage>
</organism>
<evidence type="ECO:0000313" key="4">
    <source>
        <dbReference type="Proteomes" id="UP001165190"/>
    </source>
</evidence>
<evidence type="ECO:0000313" key="3">
    <source>
        <dbReference type="EMBL" id="GMJ00088.1"/>
    </source>
</evidence>
<dbReference type="GO" id="GO:0005634">
    <property type="term" value="C:nucleus"/>
    <property type="evidence" value="ECO:0007669"/>
    <property type="project" value="TreeGrafter"/>
</dbReference>
<dbReference type="Pfam" id="PF00651">
    <property type="entry name" value="BTB"/>
    <property type="match status" value="1"/>
</dbReference>
<reference evidence="3" key="1">
    <citation type="submission" date="2023-05" db="EMBL/GenBank/DDBJ databases">
        <title>Genome and transcriptome analyses reveal genes involved in the formation of fine ridges on petal epidermal cells in Hibiscus trionum.</title>
        <authorList>
            <person name="Koshimizu S."/>
            <person name="Masuda S."/>
            <person name="Ishii T."/>
            <person name="Shirasu K."/>
            <person name="Hoshino A."/>
            <person name="Arita M."/>
        </authorList>
    </citation>
    <scope>NUCLEOTIDE SEQUENCE</scope>
    <source>
        <strain evidence="3">Hamamatsu line</strain>
    </source>
</reference>
<accession>A0A9W7IS91</accession>
<dbReference type="InterPro" id="IPR044513">
    <property type="entry name" value="BT1/2/3/4/5"/>
</dbReference>
<dbReference type="InterPro" id="IPR011333">
    <property type="entry name" value="SKP1/BTB/POZ_sf"/>
</dbReference>
<dbReference type="PANTHER" id="PTHR46287">
    <property type="entry name" value="BTB/POZ AND TAZ DOMAIN-CONTAINING PROTEIN 3-RELATED"/>
    <property type="match status" value="1"/>
</dbReference>
<keyword evidence="4" id="KW-1185">Reference proteome</keyword>
<comment type="pathway">
    <text evidence="1">Protein modification; protein ubiquitination.</text>
</comment>
<feature type="domain" description="BTB" evidence="2">
    <location>
        <begin position="22"/>
        <end position="86"/>
    </location>
</feature>
<name>A0A9W7IS91_HIBTR</name>
<dbReference type="OrthoDB" id="6359816at2759"/>
<dbReference type="GO" id="GO:0006355">
    <property type="term" value="P:regulation of DNA-templated transcription"/>
    <property type="evidence" value="ECO:0007669"/>
    <property type="project" value="UniProtKB-ARBA"/>
</dbReference>
<dbReference type="EMBL" id="BSYR01000035">
    <property type="protein sequence ID" value="GMJ00088.1"/>
    <property type="molecule type" value="Genomic_DNA"/>
</dbReference>
<dbReference type="AlphaFoldDB" id="A0A9W7IS91"/>
<dbReference type="Proteomes" id="UP001165190">
    <property type="component" value="Unassembled WGS sequence"/>
</dbReference>